<protein>
    <submittedName>
        <fullName evidence="1">Uncharacterized protein</fullName>
    </submittedName>
</protein>
<dbReference type="EMBL" id="JACXWD010000038">
    <property type="protein sequence ID" value="MBD3868647.1"/>
    <property type="molecule type" value="Genomic_DNA"/>
</dbReference>
<reference evidence="1 2" key="1">
    <citation type="submission" date="2020-08" db="EMBL/GenBank/DDBJ databases">
        <title>Acidobacteriota in marine sediments use diverse sulfur dissimilation pathways.</title>
        <authorList>
            <person name="Wasmund K."/>
        </authorList>
    </citation>
    <scope>NUCLEOTIDE SEQUENCE [LARGE SCALE GENOMIC DNA]</scope>
    <source>
        <strain evidence="1">MAG AM4</strain>
    </source>
</reference>
<evidence type="ECO:0000313" key="2">
    <source>
        <dbReference type="Proteomes" id="UP000648239"/>
    </source>
</evidence>
<dbReference type="Proteomes" id="UP000648239">
    <property type="component" value="Unassembled WGS sequence"/>
</dbReference>
<sequence length="90" mass="10218">MATEQDPKLAVIRKIDAHRDVMVAEVDVLRYKLRPFGVLGSAAGWIGKAMTFRTPKVSRATSGRIGLDLESWVWLGIPIVRYLLGRRKRR</sequence>
<comment type="caution">
    <text evidence="1">The sequence shown here is derived from an EMBL/GenBank/DDBJ whole genome shotgun (WGS) entry which is preliminary data.</text>
</comment>
<gene>
    <name evidence="1" type="ORF">IFK94_11030</name>
</gene>
<name>A0A8J6XU35_9BACT</name>
<proteinExistence type="predicted"/>
<evidence type="ECO:0000313" key="1">
    <source>
        <dbReference type="EMBL" id="MBD3868647.1"/>
    </source>
</evidence>
<accession>A0A8J6XU35</accession>
<dbReference type="AlphaFoldDB" id="A0A8J6XU35"/>
<organism evidence="1 2">
    <name type="scientific">Candidatus Polarisedimenticola svalbardensis</name>
    <dbReference type="NCBI Taxonomy" id="2886004"/>
    <lineage>
        <taxon>Bacteria</taxon>
        <taxon>Pseudomonadati</taxon>
        <taxon>Acidobacteriota</taxon>
        <taxon>Candidatus Polarisedimenticolia</taxon>
        <taxon>Candidatus Polarisedimenticolales</taxon>
        <taxon>Candidatus Polarisedimenticolaceae</taxon>
        <taxon>Candidatus Polarisedimenticola</taxon>
    </lineage>
</organism>